<evidence type="ECO:0000256" key="1">
    <source>
        <dbReference type="ARBA" id="ARBA00022692"/>
    </source>
</evidence>
<protein>
    <submittedName>
        <fullName evidence="6">MFS transporter</fullName>
    </submittedName>
</protein>
<dbReference type="PANTHER" id="PTHR23523">
    <property type="match status" value="1"/>
</dbReference>
<keyword evidence="2 4" id="KW-1133">Transmembrane helix</keyword>
<dbReference type="PANTHER" id="PTHR23523:SF2">
    <property type="entry name" value="2-NITROIMIDAZOLE TRANSPORTER"/>
    <property type="match status" value="1"/>
</dbReference>
<feature type="transmembrane region" description="Helical" evidence="4">
    <location>
        <begin position="48"/>
        <end position="65"/>
    </location>
</feature>
<feature type="transmembrane region" description="Helical" evidence="4">
    <location>
        <begin position="276"/>
        <end position="295"/>
    </location>
</feature>
<feature type="transmembrane region" description="Helical" evidence="4">
    <location>
        <begin position="364"/>
        <end position="385"/>
    </location>
</feature>
<dbReference type="RefSeq" id="WP_066535218.1">
    <property type="nucleotide sequence ID" value="NZ_PDEA01000001.1"/>
</dbReference>
<dbReference type="InterPro" id="IPR011701">
    <property type="entry name" value="MFS"/>
</dbReference>
<feature type="transmembrane region" description="Helical" evidence="4">
    <location>
        <begin position="163"/>
        <end position="184"/>
    </location>
</feature>
<dbReference type="InterPro" id="IPR036259">
    <property type="entry name" value="MFS_trans_sf"/>
</dbReference>
<evidence type="ECO:0000313" key="6">
    <source>
        <dbReference type="EMBL" id="PEH89018.1"/>
    </source>
</evidence>
<dbReference type="SUPFAM" id="SSF103473">
    <property type="entry name" value="MFS general substrate transporter"/>
    <property type="match status" value="1"/>
</dbReference>
<feature type="transmembrane region" description="Helical" evidence="4">
    <location>
        <begin position="335"/>
        <end position="358"/>
    </location>
</feature>
<dbReference type="Pfam" id="PF07690">
    <property type="entry name" value="MFS_1"/>
    <property type="match status" value="1"/>
</dbReference>
<dbReference type="InterPro" id="IPR020846">
    <property type="entry name" value="MFS_dom"/>
</dbReference>
<dbReference type="GeneID" id="80801103"/>
<organism evidence="6 7">
    <name type="scientific">Comamonas terrigena</name>
    <dbReference type="NCBI Taxonomy" id="32013"/>
    <lineage>
        <taxon>Bacteria</taxon>
        <taxon>Pseudomonadati</taxon>
        <taxon>Pseudomonadota</taxon>
        <taxon>Betaproteobacteria</taxon>
        <taxon>Burkholderiales</taxon>
        <taxon>Comamonadaceae</taxon>
        <taxon>Comamonas</taxon>
    </lineage>
</organism>
<evidence type="ECO:0000256" key="4">
    <source>
        <dbReference type="SAM" id="Phobius"/>
    </source>
</evidence>
<dbReference type="GO" id="GO:0022857">
    <property type="term" value="F:transmembrane transporter activity"/>
    <property type="evidence" value="ECO:0007669"/>
    <property type="project" value="InterPro"/>
</dbReference>
<reference evidence="7" key="1">
    <citation type="submission" date="2017-09" db="EMBL/GenBank/DDBJ databases">
        <title>FDA dAtabase for Regulatory Grade micrObial Sequences (FDA-ARGOS): Supporting development and validation of Infectious Disease Dx tests.</title>
        <authorList>
            <person name="Minogue T."/>
            <person name="Wolcott M."/>
            <person name="Wasieloski L."/>
            <person name="Aguilar W."/>
            <person name="Moore D."/>
            <person name="Tallon L."/>
            <person name="Sadzewicz L."/>
            <person name="Ott S."/>
            <person name="Zhao X."/>
            <person name="Nagaraj S."/>
            <person name="Vavikolanu K."/>
            <person name="Aluvathingal J."/>
            <person name="Nadendla S."/>
            <person name="Sichtig H."/>
        </authorList>
    </citation>
    <scope>NUCLEOTIDE SEQUENCE [LARGE SCALE GENOMIC DNA]</scope>
    <source>
        <strain evidence="7">FDAARGOS_394</strain>
    </source>
</reference>
<feature type="transmembrane region" description="Helical" evidence="4">
    <location>
        <begin position="249"/>
        <end position="269"/>
    </location>
</feature>
<evidence type="ECO:0000259" key="5">
    <source>
        <dbReference type="PROSITE" id="PS50850"/>
    </source>
</evidence>
<name>A0A2A7UUT3_COMTR</name>
<accession>A0A2A7UUT3</accession>
<dbReference type="InterPro" id="IPR052524">
    <property type="entry name" value="MFS_Cyanate_Porter"/>
</dbReference>
<dbReference type="AlphaFoldDB" id="A0A2A7UUT3"/>
<feature type="transmembrane region" description="Helical" evidence="4">
    <location>
        <begin position="215"/>
        <end position="237"/>
    </location>
</feature>
<dbReference type="EMBL" id="PDEA01000001">
    <property type="protein sequence ID" value="PEH89018.1"/>
    <property type="molecule type" value="Genomic_DNA"/>
</dbReference>
<comment type="caution">
    <text evidence="6">The sequence shown here is derived from an EMBL/GenBank/DDBJ whole genome shotgun (WGS) entry which is preliminary data.</text>
</comment>
<feature type="transmembrane region" description="Helical" evidence="4">
    <location>
        <begin position="101"/>
        <end position="122"/>
    </location>
</feature>
<evidence type="ECO:0000256" key="3">
    <source>
        <dbReference type="ARBA" id="ARBA00023136"/>
    </source>
</evidence>
<feature type="domain" description="Major facilitator superfamily (MFS) profile" evidence="5">
    <location>
        <begin position="11"/>
        <end position="390"/>
    </location>
</feature>
<feature type="transmembrane region" description="Helical" evidence="4">
    <location>
        <begin position="77"/>
        <end position="95"/>
    </location>
</feature>
<proteinExistence type="predicted"/>
<evidence type="ECO:0000313" key="7">
    <source>
        <dbReference type="Proteomes" id="UP000220246"/>
    </source>
</evidence>
<dbReference type="PROSITE" id="PS50850">
    <property type="entry name" value="MFS"/>
    <property type="match status" value="1"/>
</dbReference>
<dbReference type="Gene3D" id="1.20.1250.20">
    <property type="entry name" value="MFS general substrate transporter like domains"/>
    <property type="match status" value="1"/>
</dbReference>
<dbReference type="CDD" id="cd17409">
    <property type="entry name" value="MFS_NIMT_like"/>
    <property type="match status" value="1"/>
</dbReference>
<dbReference type="STRING" id="1219032.GCA_001515545_01535"/>
<dbReference type="OrthoDB" id="5317164at2"/>
<keyword evidence="7" id="KW-1185">Reference proteome</keyword>
<keyword evidence="1 4" id="KW-0812">Transmembrane</keyword>
<keyword evidence="3 4" id="KW-0472">Membrane</keyword>
<dbReference type="Proteomes" id="UP000220246">
    <property type="component" value="Unassembled WGS sequence"/>
</dbReference>
<sequence length="393" mass="40578">MTSLTHQRAGTRAALLIGILLIAANLRAPVTGLPPVLGLVRDSFALSTTAAGALTTLPLLAFALLSPFSARFAQSYGLERTLFAALLAIAAGIALRSTGTVWTLYVGTAVIGMGIAVSNVLLPSLVKRDFPSSIASVTGAFALAMGVVAALASIAVVPLTTVWGWQPALLAFLVLPLAALAMWLPQLRSRTQPAATTATPPQGKKIWHSALAWQVTLYLGLNSTIYYIVIGWLPLILTDAGLSAEQAGSLHGVMQLATAVPGLLLGPVLRRLQDQRWAAASVAALSGVALMGFQLAPQLAFAWATLFGLGAGAHFILGLAFIGMRTQNAHQAASLSGMAQCVGYLLAAVGPMAAGWLHDLLGGWQIPLLGCAALAFTAAVVGIFAGRNVHTDA</sequence>
<feature type="transmembrane region" description="Helical" evidence="4">
    <location>
        <begin position="134"/>
        <end position="157"/>
    </location>
</feature>
<feature type="transmembrane region" description="Helical" evidence="4">
    <location>
        <begin position="301"/>
        <end position="323"/>
    </location>
</feature>
<gene>
    <name evidence="6" type="ORF">CRM82_10840</name>
</gene>
<evidence type="ECO:0000256" key="2">
    <source>
        <dbReference type="ARBA" id="ARBA00022989"/>
    </source>
</evidence>